<evidence type="ECO:0000256" key="1">
    <source>
        <dbReference type="ARBA" id="ARBA00004651"/>
    </source>
</evidence>
<dbReference type="EMBL" id="VWNA01000001">
    <property type="protein sequence ID" value="MQT14615.1"/>
    <property type="molecule type" value="Genomic_DNA"/>
</dbReference>
<organism evidence="7 8">
    <name type="scientific">Segnochrobactrum spirostomi</name>
    <dbReference type="NCBI Taxonomy" id="2608987"/>
    <lineage>
        <taxon>Bacteria</taxon>
        <taxon>Pseudomonadati</taxon>
        <taxon>Pseudomonadota</taxon>
        <taxon>Alphaproteobacteria</taxon>
        <taxon>Hyphomicrobiales</taxon>
        <taxon>Segnochrobactraceae</taxon>
        <taxon>Segnochrobactrum</taxon>
    </lineage>
</organism>
<dbReference type="InterPro" id="IPR001851">
    <property type="entry name" value="ABC_transp_permease"/>
</dbReference>
<evidence type="ECO:0000256" key="4">
    <source>
        <dbReference type="ARBA" id="ARBA00022989"/>
    </source>
</evidence>
<feature type="transmembrane region" description="Helical" evidence="6">
    <location>
        <begin position="192"/>
        <end position="211"/>
    </location>
</feature>
<dbReference type="PANTHER" id="PTHR43370:SF2">
    <property type="entry name" value="ABC TRANSPORTER PERMEASE PROTEIN"/>
    <property type="match status" value="1"/>
</dbReference>
<feature type="transmembrane region" description="Helical" evidence="6">
    <location>
        <begin position="145"/>
        <end position="163"/>
    </location>
</feature>
<dbReference type="AlphaFoldDB" id="A0A6A7Y7D8"/>
<reference evidence="7 8" key="1">
    <citation type="submission" date="2019-09" db="EMBL/GenBank/DDBJ databases">
        <title>Segnochrobactrum spirostomi gen. nov., sp. nov., isolated from the ciliate Spirostomum cf. yagiui and description of a novel family, Segnochrobactraceae fam. nov. within the order Rhizobiales of the class Alphaproteobacteria.</title>
        <authorList>
            <person name="Akter S."/>
            <person name="Shazib S.U.A."/>
            <person name="Shin M.K."/>
        </authorList>
    </citation>
    <scope>NUCLEOTIDE SEQUENCE [LARGE SCALE GENOMIC DNA]</scope>
    <source>
        <strain evidence="7 8">Sp-1</strain>
    </source>
</reference>
<feature type="transmembrane region" description="Helical" evidence="6">
    <location>
        <begin position="6"/>
        <end position="31"/>
    </location>
</feature>
<dbReference type="GO" id="GO:0005886">
    <property type="term" value="C:plasma membrane"/>
    <property type="evidence" value="ECO:0007669"/>
    <property type="project" value="UniProtKB-SubCell"/>
</dbReference>
<dbReference type="Pfam" id="PF02653">
    <property type="entry name" value="BPD_transp_2"/>
    <property type="match status" value="1"/>
</dbReference>
<comment type="caution">
    <text evidence="7">The sequence shown here is derived from an EMBL/GenBank/DDBJ whole genome shotgun (WGS) entry which is preliminary data.</text>
</comment>
<keyword evidence="8" id="KW-1185">Reference proteome</keyword>
<feature type="transmembrane region" description="Helical" evidence="6">
    <location>
        <begin position="67"/>
        <end position="89"/>
    </location>
</feature>
<keyword evidence="5 6" id="KW-0472">Membrane</keyword>
<dbReference type="PANTHER" id="PTHR43370">
    <property type="entry name" value="SUGAR ABC TRANSPORTER INTEGRAL MEMBRANE PROTEIN-RELATED"/>
    <property type="match status" value="1"/>
</dbReference>
<protein>
    <submittedName>
        <fullName evidence="7">ABC transporter permease</fullName>
    </submittedName>
</protein>
<dbReference type="Proteomes" id="UP000332515">
    <property type="component" value="Unassembled WGS sequence"/>
</dbReference>
<feature type="transmembrane region" description="Helical" evidence="6">
    <location>
        <begin position="43"/>
        <end position="61"/>
    </location>
</feature>
<dbReference type="GO" id="GO:0022857">
    <property type="term" value="F:transmembrane transporter activity"/>
    <property type="evidence" value="ECO:0007669"/>
    <property type="project" value="InterPro"/>
</dbReference>
<evidence type="ECO:0000256" key="3">
    <source>
        <dbReference type="ARBA" id="ARBA00022692"/>
    </source>
</evidence>
<keyword evidence="3 6" id="KW-0812">Transmembrane</keyword>
<keyword evidence="2" id="KW-1003">Cell membrane</keyword>
<accession>A0A6A7Y7D8</accession>
<name>A0A6A7Y7D8_9HYPH</name>
<dbReference type="CDD" id="cd06580">
    <property type="entry name" value="TM_PBP1_transp_TpRbsC_like"/>
    <property type="match status" value="1"/>
</dbReference>
<gene>
    <name evidence="7" type="ORF">F0357_18535</name>
</gene>
<evidence type="ECO:0000313" key="7">
    <source>
        <dbReference type="EMBL" id="MQT14615.1"/>
    </source>
</evidence>
<evidence type="ECO:0000256" key="6">
    <source>
        <dbReference type="SAM" id="Phobius"/>
    </source>
</evidence>
<feature type="transmembrane region" description="Helical" evidence="6">
    <location>
        <begin position="270"/>
        <end position="291"/>
    </location>
</feature>
<comment type="subcellular location">
    <subcellularLocation>
        <location evidence="1">Cell membrane</location>
        <topology evidence="1">Multi-pass membrane protein</topology>
    </subcellularLocation>
</comment>
<feature type="transmembrane region" description="Helical" evidence="6">
    <location>
        <begin position="96"/>
        <end position="114"/>
    </location>
</feature>
<sequence length="307" mass="31577">MAETSALTTLLVAMLAGALRVSTPFLFVSLGECLTEKSGRINLGNEGVLVFGAMAAYAISYETGNPWIGVLAAAASGAVIGAIHAALCSLRRVSDIAMGIAIMLAGTGLAFFLGKPYVQPSAPLLPPIPLGFWSDVPQIRSALDVSPLFFLGLIVAGVLSWGFRATRIGLTIRIVGDSADAAKAMGLKIERIRILATAAGSALAGIGGAFLSLCYPGSWNEGLSSGQGLMAVALVVFARWNPLTCVAAALLFGAAGALGPSLQTVGITKGYYLFYAAPYVLTLVLMALTVVPGRTLKGMPGELSLTR</sequence>
<evidence type="ECO:0000256" key="2">
    <source>
        <dbReference type="ARBA" id="ARBA00022475"/>
    </source>
</evidence>
<evidence type="ECO:0000256" key="5">
    <source>
        <dbReference type="ARBA" id="ARBA00023136"/>
    </source>
</evidence>
<feature type="transmembrane region" description="Helical" evidence="6">
    <location>
        <begin position="231"/>
        <end position="258"/>
    </location>
</feature>
<proteinExistence type="predicted"/>
<dbReference type="RefSeq" id="WP_153485787.1">
    <property type="nucleotide sequence ID" value="NZ_VWNA01000001.1"/>
</dbReference>
<keyword evidence="4 6" id="KW-1133">Transmembrane helix</keyword>
<evidence type="ECO:0000313" key="8">
    <source>
        <dbReference type="Proteomes" id="UP000332515"/>
    </source>
</evidence>